<proteinExistence type="predicted"/>
<dbReference type="Proteomes" id="UP000629098">
    <property type="component" value="Unassembled WGS sequence"/>
</dbReference>
<dbReference type="EMBL" id="JACXAE010000119">
    <property type="protein sequence ID" value="MBD2778057.1"/>
    <property type="molecule type" value="Genomic_DNA"/>
</dbReference>
<dbReference type="RefSeq" id="WP_190837303.1">
    <property type="nucleotide sequence ID" value="NZ_CAWPPI010000119.1"/>
</dbReference>
<gene>
    <name evidence="1" type="ORF">ICL16_39950</name>
</gene>
<organism evidence="1 2">
    <name type="scientific">Iningainema tapete BLCC-T55</name>
    <dbReference type="NCBI Taxonomy" id="2748662"/>
    <lineage>
        <taxon>Bacteria</taxon>
        <taxon>Bacillati</taxon>
        <taxon>Cyanobacteriota</taxon>
        <taxon>Cyanophyceae</taxon>
        <taxon>Nostocales</taxon>
        <taxon>Scytonemataceae</taxon>
        <taxon>Iningainema tapete</taxon>
    </lineage>
</organism>
<protein>
    <submittedName>
        <fullName evidence="1">Uncharacterized protein</fullName>
    </submittedName>
</protein>
<accession>A0A8J6XX95</accession>
<dbReference type="AlphaFoldDB" id="A0A8J6XX95"/>
<evidence type="ECO:0000313" key="2">
    <source>
        <dbReference type="Proteomes" id="UP000629098"/>
    </source>
</evidence>
<sequence>MTDTSNVKLTITFINPDLDDEEKDEEVQKLQAQMKELAEVEEVNRVSDPNPPTRSKGFVSFLTGLLMAEVSPANIKKLFGFLSERLGNKPIKIAVKAPDGREITVEASSKEEFDFAMQKALDFLNNN</sequence>
<keyword evidence="2" id="KW-1185">Reference proteome</keyword>
<reference evidence="1" key="1">
    <citation type="submission" date="2020-09" db="EMBL/GenBank/DDBJ databases">
        <title>Iningainema tapete sp. nov. (Scytonemataceae, Cyanobacteria) from greenhouses in central Florida (USA) produces two types of nodularin with biosynthetic potential for microcystin-LR and anabaenopeptins.</title>
        <authorList>
            <person name="Berthold D.E."/>
            <person name="Lefler F.W."/>
            <person name="Huang I.-S."/>
            <person name="Abdulla H."/>
            <person name="Zimba P.V."/>
            <person name="Laughinghouse H.D. IV."/>
        </authorList>
    </citation>
    <scope>NUCLEOTIDE SEQUENCE</scope>
    <source>
        <strain evidence="1">BLCCT55</strain>
    </source>
</reference>
<name>A0A8J6XX95_9CYAN</name>
<comment type="caution">
    <text evidence="1">The sequence shown here is derived from an EMBL/GenBank/DDBJ whole genome shotgun (WGS) entry which is preliminary data.</text>
</comment>
<evidence type="ECO:0000313" key="1">
    <source>
        <dbReference type="EMBL" id="MBD2778057.1"/>
    </source>
</evidence>